<dbReference type="GO" id="GO:0016020">
    <property type="term" value="C:membrane"/>
    <property type="evidence" value="ECO:0007669"/>
    <property type="project" value="TreeGrafter"/>
</dbReference>
<dbReference type="InterPro" id="IPR036497">
    <property type="entry name" value="GLTP_sf"/>
</dbReference>
<dbReference type="OrthoDB" id="116883at2759"/>
<dbReference type="SUPFAM" id="SSF110004">
    <property type="entry name" value="Glycolipid transfer protein, GLTP"/>
    <property type="match status" value="1"/>
</dbReference>
<dbReference type="Gene3D" id="1.10.3520.10">
    <property type="entry name" value="Glycolipid transfer protein"/>
    <property type="match status" value="1"/>
</dbReference>
<evidence type="ECO:0000313" key="3">
    <source>
        <dbReference type="EMBL" id="CAH0557945.1"/>
    </source>
</evidence>
<dbReference type="Pfam" id="PF08718">
    <property type="entry name" value="GLTP"/>
    <property type="match status" value="1"/>
</dbReference>
<dbReference type="PANTHER" id="PTHR10219">
    <property type="entry name" value="GLYCOLIPID TRANSFER PROTEIN-RELATED"/>
    <property type="match status" value="1"/>
</dbReference>
<dbReference type="PANTHER" id="PTHR10219:SF43">
    <property type="entry name" value="GLYCOLIPID TRANSFER PROTEIN DOMAIN-CONTAINING PROTEIN"/>
    <property type="match status" value="1"/>
</dbReference>
<dbReference type="AlphaFoldDB" id="A0A9P0B5L3"/>
<dbReference type="Proteomes" id="UP001154078">
    <property type="component" value="Chromosome 5"/>
</dbReference>
<accession>A0A9P0B5L3</accession>
<dbReference type="GO" id="GO:0032691">
    <property type="term" value="P:negative regulation of interleukin-1 beta production"/>
    <property type="evidence" value="ECO:0007669"/>
    <property type="project" value="UniProtKB-ARBA"/>
</dbReference>
<dbReference type="GO" id="GO:1902388">
    <property type="term" value="F:ceramide 1-phosphate transfer activity"/>
    <property type="evidence" value="ECO:0007669"/>
    <property type="project" value="TreeGrafter"/>
</dbReference>
<comment type="similarity">
    <text evidence="1">Belongs to the GLTP family.</text>
</comment>
<gene>
    <name evidence="3" type="ORF">MELIAE_LOCUS8531</name>
</gene>
<dbReference type="FunFam" id="1.10.3520.10:FF:000002">
    <property type="entry name" value="Ceramide-1-phosphate transfer protein"/>
    <property type="match status" value="1"/>
</dbReference>
<name>A0A9P0B5L3_BRAAE</name>
<organism evidence="3 4">
    <name type="scientific">Brassicogethes aeneus</name>
    <name type="common">Rape pollen beetle</name>
    <name type="synonym">Meligethes aeneus</name>
    <dbReference type="NCBI Taxonomy" id="1431903"/>
    <lineage>
        <taxon>Eukaryota</taxon>
        <taxon>Metazoa</taxon>
        <taxon>Ecdysozoa</taxon>
        <taxon>Arthropoda</taxon>
        <taxon>Hexapoda</taxon>
        <taxon>Insecta</taxon>
        <taxon>Pterygota</taxon>
        <taxon>Neoptera</taxon>
        <taxon>Endopterygota</taxon>
        <taxon>Coleoptera</taxon>
        <taxon>Polyphaga</taxon>
        <taxon>Cucujiformia</taxon>
        <taxon>Nitidulidae</taxon>
        <taxon>Meligethinae</taxon>
        <taxon>Brassicogethes</taxon>
    </lineage>
</organism>
<reference evidence="3" key="1">
    <citation type="submission" date="2021-12" db="EMBL/GenBank/DDBJ databases">
        <authorList>
            <person name="King R."/>
        </authorList>
    </citation>
    <scope>NUCLEOTIDE SEQUENCE</scope>
</reference>
<feature type="domain" description="Glycolipid transfer protein" evidence="2">
    <location>
        <begin position="24"/>
        <end position="170"/>
    </location>
</feature>
<protein>
    <recommendedName>
        <fullName evidence="2">Glycolipid transfer protein domain-containing protein</fullName>
    </recommendedName>
</protein>
<proteinExistence type="inferred from homology"/>
<evidence type="ECO:0000259" key="2">
    <source>
        <dbReference type="Pfam" id="PF08718"/>
    </source>
</evidence>
<dbReference type="GO" id="GO:1902387">
    <property type="term" value="F:ceramide 1-phosphate binding"/>
    <property type="evidence" value="ECO:0007669"/>
    <property type="project" value="TreeGrafter"/>
</dbReference>
<sequence>MSERFDLEIVYKNFESAKHEEDDVNLEHYLLSFEELNKFFTLIGTIFGFVSKDLIEKMEVLRVFLKDEAKSEKFKTVKNMISYESENELLKKKGYTSGCRTLLRLHRGLDFIRLFLKKLSDLNNEDDTCYVCKESYLETLANHHTFLIRNGAKLAIYTLPKRGELLNRVCGSEEEINKTLELLPSTLEATTQIFNRIDKLYTENNLHSLP</sequence>
<dbReference type="InterPro" id="IPR014830">
    <property type="entry name" value="Glycolipid_transfer_prot_dom"/>
</dbReference>
<dbReference type="EMBL" id="OV121136">
    <property type="protein sequence ID" value="CAH0557945.1"/>
    <property type="molecule type" value="Genomic_DNA"/>
</dbReference>
<evidence type="ECO:0000313" key="4">
    <source>
        <dbReference type="Proteomes" id="UP001154078"/>
    </source>
</evidence>
<dbReference type="GO" id="GO:0005829">
    <property type="term" value="C:cytosol"/>
    <property type="evidence" value="ECO:0007669"/>
    <property type="project" value="TreeGrafter"/>
</dbReference>
<evidence type="ECO:0000256" key="1">
    <source>
        <dbReference type="ARBA" id="ARBA00007148"/>
    </source>
</evidence>
<keyword evidence="4" id="KW-1185">Reference proteome</keyword>